<keyword evidence="4" id="KW-0328">Glycosyltransferase</keyword>
<evidence type="ECO:0000256" key="3">
    <source>
        <dbReference type="ARBA" id="ARBA00011886"/>
    </source>
</evidence>
<evidence type="ECO:0000256" key="1">
    <source>
        <dbReference type="ARBA" id="ARBA00005058"/>
    </source>
</evidence>
<keyword evidence="5" id="KW-0808">Transferase</keyword>
<evidence type="ECO:0000259" key="7">
    <source>
        <dbReference type="Pfam" id="PF01048"/>
    </source>
</evidence>
<accession>A0A7S3PWV6</accession>
<protein>
    <recommendedName>
        <fullName evidence="3">purine-nucleoside phosphorylase</fullName>
        <ecNumber evidence="3">2.4.2.1</ecNumber>
    </recommendedName>
    <alternativeName>
        <fullName evidence="6">Inosine-guanosine phosphorylase</fullName>
    </alternativeName>
</protein>
<dbReference type="InterPro" id="IPR035994">
    <property type="entry name" value="Nucleoside_phosphorylase_sf"/>
</dbReference>
<organism evidence="8">
    <name type="scientific">Chaetoceros debilis</name>
    <dbReference type="NCBI Taxonomy" id="122233"/>
    <lineage>
        <taxon>Eukaryota</taxon>
        <taxon>Sar</taxon>
        <taxon>Stramenopiles</taxon>
        <taxon>Ochrophyta</taxon>
        <taxon>Bacillariophyta</taxon>
        <taxon>Coscinodiscophyceae</taxon>
        <taxon>Chaetocerotophycidae</taxon>
        <taxon>Chaetocerotales</taxon>
        <taxon>Chaetocerotaceae</taxon>
        <taxon>Chaetoceros</taxon>
    </lineage>
</organism>
<dbReference type="PANTHER" id="PTHR11904">
    <property type="entry name" value="METHYLTHIOADENOSINE/PURINE NUCLEOSIDE PHOSPHORYLASE"/>
    <property type="match status" value="1"/>
</dbReference>
<dbReference type="Gene3D" id="3.40.50.1580">
    <property type="entry name" value="Nucleoside phosphorylase domain"/>
    <property type="match status" value="1"/>
</dbReference>
<evidence type="ECO:0000313" key="8">
    <source>
        <dbReference type="EMBL" id="CAE0457922.1"/>
    </source>
</evidence>
<evidence type="ECO:0000256" key="2">
    <source>
        <dbReference type="ARBA" id="ARBA00006751"/>
    </source>
</evidence>
<dbReference type="UniPathway" id="UPA00606"/>
<name>A0A7S3PWV6_9STRA</name>
<evidence type="ECO:0000256" key="5">
    <source>
        <dbReference type="ARBA" id="ARBA00022679"/>
    </source>
</evidence>
<dbReference type="CDD" id="cd09009">
    <property type="entry name" value="PNP-EcPNPII_like"/>
    <property type="match status" value="1"/>
</dbReference>
<dbReference type="SUPFAM" id="SSF53167">
    <property type="entry name" value="Purine and uridine phosphorylases"/>
    <property type="match status" value="1"/>
</dbReference>
<dbReference type="GO" id="GO:0005737">
    <property type="term" value="C:cytoplasm"/>
    <property type="evidence" value="ECO:0007669"/>
    <property type="project" value="TreeGrafter"/>
</dbReference>
<dbReference type="InterPro" id="IPR000845">
    <property type="entry name" value="Nucleoside_phosphorylase_d"/>
</dbReference>
<dbReference type="Pfam" id="PF01048">
    <property type="entry name" value="PNP_UDP_1"/>
    <property type="match status" value="1"/>
</dbReference>
<gene>
    <name evidence="8" type="ORF">CDEB00056_LOCUS2763</name>
</gene>
<dbReference type="GO" id="GO:0009116">
    <property type="term" value="P:nucleoside metabolic process"/>
    <property type="evidence" value="ECO:0007669"/>
    <property type="project" value="InterPro"/>
</dbReference>
<feature type="domain" description="Nucleoside phosphorylase" evidence="7">
    <location>
        <begin position="30"/>
        <end position="283"/>
    </location>
</feature>
<evidence type="ECO:0000256" key="4">
    <source>
        <dbReference type="ARBA" id="ARBA00022676"/>
    </source>
</evidence>
<comment type="pathway">
    <text evidence="1">Purine metabolism; purine nucleoside salvage.</text>
</comment>
<dbReference type="EC" id="2.4.2.1" evidence="3"/>
<dbReference type="InterPro" id="IPR011268">
    <property type="entry name" value="Purine_phosphorylase"/>
</dbReference>
<dbReference type="GO" id="GO:0004731">
    <property type="term" value="F:purine-nucleoside phosphorylase activity"/>
    <property type="evidence" value="ECO:0007669"/>
    <property type="project" value="UniProtKB-EC"/>
</dbReference>
<sequence>MANETFQAYRKAAAYLKAELIQHNKECPQIGIICGSGLSGLSDTLTSTLTVKYSSIPGFPPSTGVVGHKGEVVFGLLDGNPAMCFRGRFHSYEGHDMNVTALPARVMRCLGVKLMIVTNAAGGLNSTYNVGDIVSVMDYFAIPMLAGKNPLIGHNDDELGPRFPPTSNAFDEHLQSVVLDAASKLEMEGFVRKNGTYSFVSGPMYESKAECRFLKQSGGDCVGMSTVPEIVAAHHSGMKVLCLSLVTNKVVISGDEGPPASHQEVLDAVNIRSRQIQKMVKEIAAMLHDGGFFEKMTDLPEINLDTTEKKSMLENVRSYYLLLGLGSIAICAILKKR</sequence>
<comment type="similarity">
    <text evidence="2">Belongs to the PNP/MTAP phosphorylase family.</text>
</comment>
<dbReference type="EMBL" id="HBIO01004032">
    <property type="protein sequence ID" value="CAE0457922.1"/>
    <property type="molecule type" value="Transcribed_RNA"/>
</dbReference>
<dbReference type="NCBIfam" id="NF006054">
    <property type="entry name" value="PRK08202.1"/>
    <property type="match status" value="1"/>
</dbReference>
<dbReference type="NCBIfam" id="TIGR01697">
    <property type="entry name" value="PNPH-PUNA-XAPA"/>
    <property type="match status" value="1"/>
</dbReference>
<reference evidence="8" key="1">
    <citation type="submission" date="2021-01" db="EMBL/GenBank/DDBJ databases">
        <authorList>
            <person name="Corre E."/>
            <person name="Pelletier E."/>
            <person name="Niang G."/>
            <person name="Scheremetjew M."/>
            <person name="Finn R."/>
            <person name="Kale V."/>
            <person name="Holt S."/>
            <person name="Cochrane G."/>
            <person name="Meng A."/>
            <person name="Brown T."/>
            <person name="Cohen L."/>
        </authorList>
    </citation>
    <scope>NUCLEOTIDE SEQUENCE</scope>
    <source>
        <strain evidence="8">MM31A-1</strain>
    </source>
</reference>
<dbReference type="PANTHER" id="PTHR11904:SF9">
    <property type="entry name" value="PURINE NUCLEOSIDE PHOSPHORYLASE-RELATED"/>
    <property type="match status" value="1"/>
</dbReference>
<evidence type="ECO:0000256" key="6">
    <source>
        <dbReference type="ARBA" id="ARBA00031036"/>
    </source>
</evidence>
<proteinExistence type="inferred from homology"/>
<dbReference type="AlphaFoldDB" id="A0A7S3PWV6"/>